<dbReference type="FunFam" id="3.40.50.150:FF:000621">
    <property type="entry name" value="Nicotinamide N-methyltransferase, putative"/>
    <property type="match status" value="1"/>
</dbReference>
<dbReference type="SUPFAM" id="SSF53335">
    <property type="entry name" value="S-adenosyl-L-methionine-dependent methyltransferases"/>
    <property type="match status" value="1"/>
</dbReference>
<evidence type="ECO:0000313" key="5">
    <source>
        <dbReference type="EMBL" id="MXU97927.1"/>
    </source>
</evidence>
<dbReference type="GO" id="GO:0005829">
    <property type="term" value="C:cytosol"/>
    <property type="evidence" value="ECO:0007669"/>
    <property type="project" value="TreeGrafter"/>
</dbReference>
<dbReference type="Pfam" id="PF01234">
    <property type="entry name" value="NNMT_PNMT_TEMT"/>
    <property type="match status" value="1"/>
</dbReference>
<dbReference type="EMBL" id="GIFC01015844">
    <property type="protein sequence ID" value="MXU97927.1"/>
    <property type="molecule type" value="Transcribed_RNA"/>
</dbReference>
<dbReference type="GO" id="GO:0032259">
    <property type="term" value="P:methylation"/>
    <property type="evidence" value="ECO:0007669"/>
    <property type="project" value="UniProtKB-KW"/>
</dbReference>
<accession>A0A6B0V6V7</accession>
<dbReference type="PANTHER" id="PTHR10867:SF17">
    <property type="entry name" value="NICOTINAMIDE N-METHYLTRANSFERASE"/>
    <property type="match status" value="1"/>
</dbReference>
<dbReference type="PROSITE" id="PS51681">
    <property type="entry name" value="SAM_MT_NNMT_PNMT_TEMT"/>
    <property type="match status" value="1"/>
</dbReference>
<comment type="similarity">
    <text evidence="1">Belongs to the class I-like SAM-binding methyltransferase superfamily. NNMT/PNMT/TEMT family.</text>
</comment>
<evidence type="ECO:0000256" key="3">
    <source>
        <dbReference type="ARBA" id="ARBA00022679"/>
    </source>
</evidence>
<proteinExistence type="inferred from homology"/>
<dbReference type="GO" id="GO:0008170">
    <property type="term" value="F:N-methyltransferase activity"/>
    <property type="evidence" value="ECO:0007669"/>
    <property type="project" value="TreeGrafter"/>
</dbReference>
<evidence type="ECO:0000256" key="2">
    <source>
        <dbReference type="ARBA" id="ARBA00022603"/>
    </source>
</evidence>
<sequence>MFSKTIALRKVLKGTTDAITFGSRHFTYFPHNTRSDISEPLGTMESQALRAAYKENFPPRAFMEIYGHFKGEVSAFHKELHDILRSDLAKGETLLDVGSGPILLAALLASSRFKHIVLSDLLEGNRLELNKWLDKSEDAIDWTHRAEQIAALEGYSDIKKGALEILERTRSAIRKVVPCDILEPGVLPEEHRETFNVVISNGCLDSATTDHESFRTALLNVGTLVKNGGLLLLVGTGGLKSYHVGTAEFPHANLTEDALKKAVTDAGFQIKEYRTKKEAAFLETSQKFMFLLAARKA</sequence>
<keyword evidence="2 5" id="KW-0489">Methyltransferase</keyword>
<keyword evidence="3 5" id="KW-0808">Transferase</keyword>
<dbReference type="Gene3D" id="3.40.50.150">
    <property type="entry name" value="Vaccinia Virus protein VP39"/>
    <property type="match status" value="1"/>
</dbReference>
<evidence type="ECO:0000256" key="1">
    <source>
        <dbReference type="ARBA" id="ARBA00007996"/>
    </source>
</evidence>
<dbReference type="InterPro" id="IPR000940">
    <property type="entry name" value="NNMT_TEMT_trans"/>
</dbReference>
<organism evidence="5">
    <name type="scientific">Ixodes ricinus</name>
    <name type="common">Common tick</name>
    <name type="synonym">Acarus ricinus</name>
    <dbReference type="NCBI Taxonomy" id="34613"/>
    <lineage>
        <taxon>Eukaryota</taxon>
        <taxon>Metazoa</taxon>
        <taxon>Ecdysozoa</taxon>
        <taxon>Arthropoda</taxon>
        <taxon>Chelicerata</taxon>
        <taxon>Arachnida</taxon>
        <taxon>Acari</taxon>
        <taxon>Parasitiformes</taxon>
        <taxon>Ixodida</taxon>
        <taxon>Ixodoidea</taxon>
        <taxon>Ixodidae</taxon>
        <taxon>Ixodinae</taxon>
        <taxon>Ixodes</taxon>
    </lineage>
</organism>
<dbReference type="InterPro" id="IPR029063">
    <property type="entry name" value="SAM-dependent_MTases_sf"/>
</dbReference>
<dbReference type="PANTHER" id="PTHR10867">
    <property type="entry name" value="NNMT/PNMT/TEMT FAMILY MEMBER"/>
    <property type="match status" value="1"/>
</dbReference>
<reference evidence="5" key="1">
    <citation type="submission" date="2019-12" db="EMBL/GenBank/DDBJ databases">
        <title>An insight into the sialome of adult female Ixodes ricinus ticks feeding for 6 days.</title>
        <authorList>
            <person name="Perner J."/>
            <person name="Ribeiro J.M.C."/>
        </authorList>
    </citation>
    <scope>NUCLEOTIDE SEQUENCE</scope>
    <source>
        <strain evidence="5">Semi-engorged</strain>
        <tissue evidence="5">Salivary glands</tissue>
    </source>
</reference>
<name>A0A6B0V6V7_IXORI</name>
<evidence type="ECO:0000256" key="4">
    <source>
        <dbReference type="ARBA" id="ARBA00022691"/>
    </source>
</evidence>
<keyword evidence="4" id="KW-0949">S-adenosyl-L-methionine</keyword>
<dbReference type="AlphaFoldDB" id="A0A6B0V6V7"/>
<protein>
    <submittedName>
        <fullName evidence="5">Putative nicotinamide n-methyltransferase</fullName>
    </submittedName>
</protein>
<dbReference type="CDD" id="cd02440">
    <property type="entry name" value="AdoMet_MTases"/>
    <property type="match status" value="1"/>
</dbReference>